<evidence type="ECO:0000256" key="8">
    <source>
        <dbReference type="ARBA" id="ARBA00047503"/>
    </source>
</evidence>
<keyword evidence="2" id="KW-0328">Glycosyltransferase</keyword>
<dbReference type="PANTHER" id="PTHR30160">
    <property type="entry name" value="TETRAACYLDISACCHARIDE 4'-KINASE-RELATED"/>
    <property type="match status" value="1"/>
</dbReference>
<reference evidence="9 10" key="1">
    <citation type="submission" date="2015-11" db="EMBL/GenBank/DDBJ databases">
        <authorList>
            <person name="Lin W."/>
        </authorList>
    </citation>
    <scope>NUCLEOTIDE SEQUENCE [LARGE SCALE GENOMIC DNA]</scope>
    <source>
        <strain evidence="9 10">HCH-1</strain>
    </source>
</reference>
<dbReference type="NCBIfam" id="TIGR01656">
    <property type="entry name" value="Histidinol-ppas"/>
    <property type="match status" value="1"/>
</dbReference>
<dbReference type="InterPro" id="IPR006543">
    <property type="entry name" value="Histidinol-phos"/>
</dbReference>
<proteinExistence type="inferred from homology"/>
<evidence type="ECO:0000313" key="10">
    <source>
        <dbReference type="Proteomes" id="UP000060487"/>
    </source>
</evidence>
<dbReference type="Gene3D" id="3.40.50.2000">
    <property type="entry name" value="Glycogen Phosphorylase B"/>
    <property type="match status" value="2"/>
</dbReference>
<evidence type="ECO:0000256" key="4">
    <source>
        <dbReference type="ARBA" id="ARBA00022723"/>
    </source>
</evidence>
<dbReference type="InterPro" id="IPR011910">
    <property type="entry name" value="RfaF"/>
</dbReference>
<evidence type="ECO:0000256" key="3">
    <source>
        <dbReference type="ARBA" id="ARBA00022679"/>
    </source>
</evidence>
<evidence type="ECO:0000313" key="9">
    <source>
        <dbReference type="EMBL" id="KWT85565.1"/>
    </source>
</evidence>
<dbReference type="EC" id="2.4.99.24" evidence="7"/>
<accession>A0ABR5SJ55</accession>
<keyword evidence="10" id="KW-1185">Reference proteome</keyword>
<dbReference type="PANTHER" id="PTHR30160:SF7">
    <property type="entry name" value="ADP-HEPTOSE--LPS HEPTOSYLTRANSFERASE 2"/>
    <property type="match status" value="1"/>
</dbReference>
<evidence type="ECO:0000256" key="1">
    <source>
        <dbReference type="ARBA" id="ARBA00022490"/>
    </source>
</evidence>
<dbReference type="Pfam" id="PF13242">
    <property type="entry name" value="Hydrolase_like"/>
    <property type="match status" value="1"/>
</dbReference>
<dbReference type="SUPFAM" id="SSF56784">
    <property type="entry name" value="HAD-like"/>
    <property type="match status" value="1"/>
</dbReference>
<sequence length="516" mass="56491">MPEPENILIRGVNWIGDAVMTAPALRAIKGAYPEGSTTLLVNPAVAGLFEKDPHVGAIIEYKDRTIAGRLRLSKTLKAKNFTTAILLQNAFDAALITWLARIGQRIGYKRDARGFLLTNGIALTGDTLRLHHCRYYLNMLTMAGINAPYRLPWIYLTTAERQSALDVLAHLKRPVIGINPGAAFGLAKRWPTERFANVIERIVTEKAGSAVLFGSPKDVEISAAIRRHINPDVLAAEETFLDLTGKTGIRELCGRIAGCDMLITNDSGPMHIAYATGTPVIAIFGSTSPELTGPPGVGLDSELEFSAGHKVIRKQLACTPCFKRVCPHGHLNCMNDISAAEVFDEIDAMLGRKKAVFFDRDGTLCEDAHYLNSFSDFRPYDGLDRLAALKDKGYMLIGQSNQSGIGRGIVDEGFVKALHRVFIDKYGFDDFYYCKHVPADNCACRKPSPGMLLRARAEHAVDLKNSIFIGDKNVDMETALAVGATPIFFKTKKHALSIPGIRQISALDELHTIVGQ</sequence>
<evidence type="ECO:0000256" key="7">
    <source>
        <dbReference type="ARBA" id="ARBA00044042"/>
    </source>
</evidence>
<dbReference type="GO" id="GO:0016740">
    <property type="term" value="F:transferase activity"/>
    <property type="evidence" value="ECO:0007669"/>
    <property type="project" value="UniProtKB-KW"/>
</dbReference>
<evidence type="ECO:0000256" key="5">
    <source>
        <dbReference type="ARBA" id="ARBA00022801"/>
    </source>
</evidence>
<dbReference type="InterPro" id="IPR002201">
    <property type="entry name" value="Glyco_trans_9"/>
</dbReference>
<dbReference type="InterPro" id="IPR036412">
    <property type="entry name" value="HAD-like_sf"/>
</dbReference>
<dbReference type="InterPro" id="IPR051199">
    <property type="entry name" value="LPS_LOS_Heptosyltrfase"/>
</dbReference>
<evidence type="ECO:0000256" key="2">
    <source>
        <dbReference type="ARBA" id="ARBA00022676"/>
    </source>
</evidence>
<dbReference type="Proteomes" id="UP000060487">
    <property type="component" value="Unassembled WGS sequence"/>
</dbReference>
<dbReference type="NCBIfam" id="TIGR01662">
    <property type="entry name" value="HAD-SF-IIIA"/>
    <property type="match status" value="1"/>
</dbReference>
<dbReference type="NCBIfam" id="TIGR02195">
    <property type="entry name" value="heptsyl_trn_II"/>
    <property type="match status" value="1"/>
</dbReference>
<dbReference type="InterPro" id="IPR006549">
    <property type="entry name" value="HAD-SF_hydro_IIIA"/>
</dbReference>
<dbReference type="CDD" id="cd07503">
    <property type="entry name" value="HAD_HisB-N"/>
    <property type="match status" value="1"/>
</dbReference>
<organism evidence="9 10">
    <name type="scientific">Candidatus Magnetominusculus xianensis</name>
    <dbReference type="NCBI Taxonomy" id="1748249"/>
    <lineage>
        <taxon>Bacteria</taxon>
        <taxon>Pseudomonadati</taxon>
        <taxon>Nitrospirota</taxon>
        <taxon>Nitrospiria</taxon>
        <taxon>Nitrospirales</taxon>
        <taxon>Nitrospiraceae</taxon>
        <taxon>Candidatus Magnetominusculus</taxon>
    </lineage>
</organism>
<comment type="similarity">
    <text evidence="6">Belongs to the glycosyltransferase 9 family.</text>
</comment>
<dbReference type="InterPro" id="IPR023214">
    <property type="entry name" value="HAD_sf"/>
</dbReference>
<dbReference type="EMBL" id="LNQR01000060">
    <property type="protein sequence ID" value="KWT85565.1"/>
    <property type="molecule type" value="Genomic_DNA"/>
</dbReference>
<comment type="caution">
    <text evidence="9">The sequence shown here is derived from an EMBL/GenBank/DDBJ whole genome shotgun (WGS) entry which is preliminary data.</text>
</comment>
<evidence type="ECO:0000256" key="6">
    <source>
        <dbReference type="ARBA" id="ARBA00043995"/>
    </source>
</evidence>
<dbReference type="Gene3D" id="3.40.50.1000">
    <property type="entry name" value="HAD superfamily/HAD-like"/>
    <property type="match status" value="1"/>
</dbReference>
<dbReference type="RefSeq" id="WP_085052318.1">
    <property type="nucleotide sequence ID" value="NZ_LNQR01000060.1"/>
</dbReference>
<keyword evidence="4" id="KW-0479">Metal-binding</keyword>
<keyword evidence="5" id="KW-0378">Hydrolase</keyword>
<keyword evidence="3 9" id="KW-0808">Transferase</keyword>
<gene>
    <name evidence="9" type="ORF">ASN18_1699</name>
</gene>
<protein>
    <recommendedName>
        <fullName evidence="7">lipopolysaccharide heptosyltransferase II</fullName>
        <ecNumber evidence="7">2.4.99.24</ecNumber>
    </recommendedName>
</protein>
<dbReference type="SUPFAM" id="SSF53756">
    <property type="entry name" value="UDP-Glycosyltransferase/glycogen phosphorylase"/>
    <property type="match status" value="1"/>
</dbReference>
<dbReference type="Pfam" id="PF01075">
    <property type="entry name" value="Glyco_transf_9"/>
    <property type="match status" value="1"/>
</dbReference>
<dbReference type="CDD" id="cd03789">
    <property type="entry name" value="GT9_LPS_heptosyltransferase"/>
    <property type="match status" value="1"/>
</dbReference>
<keyword evidence="1" id="KW-0963">Cytoplasm</keyword>
<comment type="catalytic activity">
    <reaction evidence="8">
        <text>an L-alpha-D-Hep-(1-&gt;5)-[alpha-Kdo-(2-&gt;4)]-alpha-Kdo-(2-&gt;6)-lipid A + ADP-L-glycero-beta-D-manno-heptose = an L-alpha-D-Hep-(1-&gt;3)-L-alpha-D-Hep-(1-&gt;5)-[alpha-Kdo-(2-&gt;4)]-alpha-Kdo-(2-&gt;6)-lipid A + ADP + H(+)</text>
        <dbReference type="Rhea" id="RHEA:74071"/>
        <dbReference type="ChEBI" id="CHEBI:15378"/>
        <dbReference type="ChEBI" id="CHEBI:61506"/>
        <dbReference type="ChEBI" id="CHEBI:193068"/>
        <dbReference type="ChEBI" id="CHEBI:193069"/>
        <dbReference type="ChEBI" id="CHEBI:456216"/>
        <dbReference type="EC" id="2.4.99.24"/>
    </reaction>
</comment>
<name>A0ABR5SJ55_9BACT</name>